<organism evidence="11 12">
    <name type="scientific">Propionispora vibrioides</name>
    <dbReference type="NCBI Taxonomy" id="112903"/>
    <lineage>
        <taxon>Bacteria</taxon>
        <taxon>Bacillati</taxon>
        <taxon>Bacillota</taxon>
        <taxon>Negativicutes</taxon>
        <taxon>Selenomonadales</taxon>
        <taxon>Sporomusaceae</taxon>
        <taxon>Propionispora</taxon>
    </lineage>
</organism>
<keyword evidence="12" id="KW-1185">Reference proteome</keyword>
<evidence type="ECO:0000256" key="5">
    <source>
        <dbReference type="ARBA" id="ARBA00022679"/>
    </source>
</evidence>
<evidence type="ECO:0000256" key="9">
    <source>
        <dbReference type="ARBA" id="ARBA00023136"/>
    </source>
</evidence>
<accession>A0A1H8Y3J3</accession>
<feature type="transmembrane region" description="Helical" evidence="10">
    <location>
        <begin position="206"/>
        <end position="227"/>
    </location>
</feature>
<keyword evidence="8 10" id="KW-1133">Transmembrane helix</keyword>
<comment type="subcellular location">
    <subcellularLocation>
        <location evidence="1">Endoplasmic reticulum membrane</location>
        <topology evidence="1">Multi-pass membrane protein</topology>
    </subcellularLocation>
</comment>
<proteinExistence type="predicted"/>
<dbReference type="Pfam" id="PF04188">
    <property type="entry name" value="Mannosyl_trans2"/>
    <property type="match status" value="1"/>
</dbReference>
<name>A0A1H8Y3J3_9FIRM</name>
<feature type="transmembrane region" description="Helical" evidence="10">
    <location>
        <begin position="342"/>
        <end position="368"/>
    </location>
</feature>
<keyword evidence="6 10" id="KW-0812">Transmembrane</keyword>
<dbReference type="STRING" id="112903.SAMN04490178_1404"/>
<keyword evidence="3" id="KW-0337">GPI-anchor biosynthesis</keyword>
<sequence>MKLFYKHPVWLACGVHLLCVYIGVTLAASLVQRPPAGFVNPGVYGLPVLADALFKWDAHWYTFVAEQGYSKQSIVFFPLFILLIKAVTSTGLTYALAGFLVSNVCALITYPLLYRLLRLDFPEQLAARGLLVYALFPTSFFLQSVYTEPLFLVCTFSCVYLCRRHNWIYAGLWGALAALTRNIGVVLSLFMLYESYRAYDSRIGQTLIRLACLFPMVAFLGFCLYNYRQFGDGFAFLHGQEAWGRQFGLPWSNLWHNMLYISRGVSVFEIGVVADQILVLVALLCLAAGGFCGIQPSYLLLGGAWLLIPLLSTSTVFPLYSLARFVLVVFPVYFVLAKLPKFWYYAWLLAGTAGLIFFTAAFSSWYWIG</sequence>
<evidence type="ECO:0000256" key="3">
    <source>
        <dbReference type="ARBA" id="ARBA00022502"/>
    </source>
</evidence>
<dbReference type="GO" id="GO:0031501">
    <property type="term" value="C:mannosyltransferase complex"/>
    <property type="evidence" value="ECO:0007669"/>
    <property type="project" value="TreeGrafter"/>
</dbReference>
<dbReference type="Proteomes" id="UP000198847">
    <property type="component" value="Unassembled WGS sequence"/>
</dbReference>
<feature type="transmembrane region" description="Helical" evidence="10">
    <location>
        <begin position="166"/>
        <end position="194"/>
    </location>
</feature>
<dbReference type="GO" id="GO:0016020">
    <property type="term" value="C:membrane"/>
    <property type="evidence" value="ECO:0007669"/>
    <property type="project" value="GOC"/>
</dbReference>
<keyword evidence="4 11" id="KW-0328">Glycosyltransferase</keyword>
<dbReference type="RefSeq" id="WP_091752071.1">
    <property type="nucleotide sequence ID" value="NZ_FODY01000040.1"/>
</dbReference>
<keyword evidence="7" id="KW-0256">Endoplasmic reticulum</keyword>
<dbReference type="GO" id="GO:0004376">
    <property type="term" value="F:GPI mannosyltransferase activity"/>
    <property type="evidence" value="ECO:0007669"/>
    <property type="project" value="InterPro"/>
</dbReference>
<evidence type="ECO:0000313" key="12">
    <source>
        <dbReference type="Proteomes" id="UP000198847"/>
    </source>
</evidence>
<dbReference type="AlphaFoldDB" id="A0A1H8Y3J3"/>
<dbReference type="PANTHER" id="PTHR12468:SF2">
    <property type="entry name" value="GPI MANNOSYLTRANSFERASE 2"/>
    <property type="match status" value="1"/>
</dbReference>
<dbReference type="EMBL" id="FODY01000040">
    <property type="protein sequence ID" value="SEP46642.1"/>
    <property type="molecule type" value="Genomic_DNA"/>
</dbReference>
<feature type="transmembrane region" description="Helical" evidence="10">
    <location>
        <begin position="94"/>
        <end position="113"/>
    </location>
</feature>
<keyword evidence="9 10" id="KW-0472">Membrane</keyword>
<feature type="transmembrane region" description="Helical" evidence="10">
    <location>
        <begin position="319"/>
        <end position="336"/>
    </location>
</feature>
<dbReference type="PANTHER" id="PTHR12468">
    <property type="entry name" value="GPI MANNOSYLTRANSFERASE 2"/>
    <property type="match status" value="1"/>
</dbReference>
<evidence type="ECO:0000256" key="6">
    <source>
        <dbReference type="ARBA" id="ARBA00022692"/>
    </source>
</evidence>
<dbReference type="UniPathway" id="UPA00196"/>
<keyword evidence="5 11" id="KW-0808">Transferase</keyword>
<feature type="transmembrane region" description="Helical" evidence="10">
    <location>
        <begin position="68"/>
        <end position="88"/>
    </location>
</feature>
<protein>
    <submittedName>
        <fullName evidence="11">Mannosyltransferase related to Gpi18</fullName>
    </submittedName>
</protein>
<gene>
    <name evidence="11" type="ORF">SAMN04490178_1404</name>
</gene>
<evidence type="ECO:0000256" key="2">
    <source>
        <dbReference type="ARBA" id="ARBA00004687"/>
    </source>
</evidence>
<evidence type="ECO:0000313" key="11">
    <source>
        <dbReference type="EMBL" id="SEP46642.1"/>
    </source>
</evidence>
<evidence type="ECO:0000256" key="8">
    <source>
        <dbReference type="ARBA" id="ARBA00022989"/>
    </source>
</evidence>
<comment type="pathway">
    <text evidence="2">Glycolipid biosynthesis; glycosylphosphatidylinositol-anchor biosynthesis.</text>
</comment>
<dbReference type="GO" id="GO:0006506">
    <property type="term" value="P:GPI anchor biosynthetic process"/>
    <property type="evidence" value="ECO:0007669"/>
    <property type="project" value="UniProtKB-UniPathway"/>
</dbReference>
<evidence type="ECO:0000256" key="10">
    <source>
        <dbReference type="SAM" id="Phobius"/>
    </source>
</evidence>
<feature type="transmembrane region" description="Helical" evidence="10">
    <location>
        <begin position="277"/>
        <end position="307"/>
    </location>
</feature>
<dbReference type="GO" id="GO:0000009">
    <property type="term" value="F:alpha-1,6-mannosyltransferase activity"/>
    <property type="evidence" value="ECO:0007669"/>
    <property type="project" value="InterPro"/>
</dbReference>
<dbReference type="InterPro" id="IPR007315">
    <property type="entry name" value="PIG-V/Gpi18"/>
</dbReference>
<evidence type="ECO:0000256" key="7">
    <source>
        <dbReference type="ARBA" id="ARBA00022824"/>
    </source>
</evidence>
<dbReference type="OrthoDB" id="2379640at2"/>
<evidence type="ECO:0000256" key="1">
    <source>
        <dbReference type="ARBA" id="ARBA00004477"/>
    </source>
</evidence>
<reference evidence="11 12" key="1">
    <citation type="submission" date="2016-10" db="EMBL/GenBank/DDBJ databases">
        <authorList>
            <person name="de Groot N.N."/>
        </authorList>
    </citation>
    <scope>NUCLEOTIDE SEQUENCE [LARGE SCALE GENOMIC DNA]</scope>
    <source>
        <strain evidence="11 12">DSM 13305</strain>
    </source>
</reference>
<evidence type="ECO:0000256" key="4">
    <source>
        <dbReference type="ARBA" id="ARBA00022676"/>
    </source>
</evidence>